<reference evidence="2" key="1">
    <citation type="journal article" date="2019" name="Int. J. Syst. Evol. Microbiol.">
        <title>The Global Catalogue of Microorganisms (GCM) 10K type strain sequencing project: providing services to taxonomists for standard genome sequencing and annotation.</title>
        <authorList>
            <consortium name="The Broad Institute Genomics Platform"/>
            <consortium name="The Broad Institute Genome Sequencing Center for Infectious Disease"/>
            <person name="Wu L."/>
            <person name="Ma J."/>
        </authorList>
    </citation>
    <scope>NUCLEOTIDE SEQUENCE [LARGE SCALE GENOMIC DNA]</scope>
    <source>
        <strain evidence="2">CECT 8482</strain>
    </source>
</reference>
<comment type="caution">
    <text evidence="1">The sequence shown here is derived from an EMBL/GenBank/DDBJ whole genome shotgun (WGS) entry which is preliminary data.</text>
</comment>
<accession>A0ABT8D969</accession>
<evidence type="ECO:0000313" key="1">
    <source>
        <dbReference type="EMBL" id="MDN3713329.1"/>
    </source>
</evidence>
<proteinExistence type="predicted"/>
<evidence type="ECO:0008006" key="3">
    <source>
        <dbReference type="Google" id="ProtNLM"/>
    </source>
</evidence>
<protein>
    <recommendedName>
        <fullName evidence="3">Helix-turn-helix domain-containing protein</fullName>
    </recommendedName>
</protein>
<evidence type="ECO:0000313" key="2">
    <source>
        <dbReference type="Proteomes" id="UP001243846"/>
    </source>
</evidence>
<dbReference type="EMBL" id="JAUFRC010000001">
    <property type="protein sequence ID" value="MDN3713329.1"/>
    <property type="molecule type" value="Genomic_DNA"/>
</dbReference>
<gene>
    <name evidence="1" type="ORF">QWZ10_19280</name>
</gene>
<dbReference type="Proteomes" id="UP001243846">
    <property type="component" value="Unassembled WGS sequence"/>
</dbReference>
<sequence length="83" mass="9261">MAHLDRHGNLDRLGCGRISNWDPRATMRRITFGARSWDSLAAFAAVMQVHRSTAWAWLKNGEVERIMARVIQADGRKAKAGAA</sequence>
<organism evidence="1 2">
    <name type="scientific">Paracoccus cavernae</name>
    <dbReference type="NCBI Taxonomy" id="1571207"/>
    <lineage>
        <taxon>Bacteria</taxon>
        <taxon>Pseudomonadati</taxon>
        <taxon>Pseudomonadota</taxon>
        <taxon>Alphaproteobacteria</taxon>
        <taxon>Rhodobacterales</taxon>
        <taxon>Paracoccaceae</taxon>
        <taxon>Paracoccus</taxon>
    </lineage>
</organism>
<name>A0ABT8D969_9RHOB</name>
<keyword evidence="2" id="KW-1185">Reference proteome</keyword>